<sequence length="228" mass="25433">MEIYPALNHFIHRVLRLWIRINFSSLSQKFCPNLRSKLRDGWKNDQGMSSDGFSSLRYFNIAGHPHYQRPSLISSQTPPLKTETSFNPTDFRRRSMALSPSPSPPSTPVCPLHRASSPPSSGAVWSAQGADPASPSSMYLIPREQRRVVKKTLGNRRVYGPSRPLRRAGRLSRRDMNGTGPPADKAPVTRPSTGRRVTSGFQSIKGAKVGAFEKSYRTFTPGNFKAHI</sequence>
<feature type="region of interest" description="Disordered" evidence="1">
    <location>
        <begin position="93"/>
        <end position="138"/>
    </location>
</feature>
<accession>A0AAD7N246</accession>
<gene>
    <name evidence="2" type="ORF">DFH07DRAFT_45013</name>
</gene>
<evidence type="ECO:0000313" key="3">
    <source>
        <dbReference type="Proteomes" id="UP001215280"/>
    </source>
</evidence>
<protein>
    <submittedName>
        <fullName evidence="2">Uncharacterized protein</fullName>
    </submittedName>
</protein>
<dbReference type="Proteomes" id="UP001215280">
    <property type="component" value="Unassembled WGS sequence"/>
</dbReference>
<organism evidence="2 3">
    <name type="scientific">Mycena maculata</name>
    <dbReference type="NCBI Taxonomy" id="230809"/>
    <lineage>
        <taxon>Eukaryota</taxon>
        <taxon>Fungi</taxon>
        <taxon>Dikarya</taxon>
        <taxon>Basidiomycota</taxon>
        <taxon>Agaricomycotina</taxon>
        <taxon>Agaricomycetes</taxon>
        <taxon>Agaricomycetidae</taxon>
        <taxon>Agaricales</taxon>
        <taxon>Marasmiineae</taxon>
        <taxon>Mycenaceae</taxon>
        <taxon>Mycena</taxon>
    </lineage>
</organism>
<name>A0AAD7N246_9AGAR</name>
<keyword evidence="3" id="KW-1185">Reference proteome</keyword>
<evidence type="ECO:0000256" key="1">
    <source>
        <dbReference type="SAM" id="MobiDB-lite"/>
    </source>
</evidence>
<feature type="region of interest" description="Disordered" evidence="1">
    <location>
        <begin position="157"/>
        <end position="198"/>
    </location>
</feature>
<evidence type="ECO:0000313" key="2">
    <source>
        <dbReference type="EMBL" id="KAJ7742175.1"/>
    </source>
</evidence>
<dbReference type="EMBL" id="JARJLG010000119">
    <property type="protein sequence ID" value="KAJ7742175.1"/>
    <property type="molecule type" value="Genomic_DNA"/>
</dbReference>
<dbReference type="AlphaFoldDB" id="A0AAD7N246"/>
<reference evidence="2" key="1">
    <citation type="submission" date="2023-03" db="EMBL/GenBank/DDBJ databases">
        <title>Massive genome expansion in bonnet fungi (Mycena s.s.) driven by repeated elements and novel gene families across ecological guilds.</title>
        <authorList>
            <consortium name="Lawrence Berkeley National Laboratory"/>
            <person name="Harder C.B."/>
            <person name="Miyauchi S."/>
            <person name="Viragh M."/>
            <person name="Kuo A."/>
            <person name="Thoen E."/>
            <person name="Andreopoulos B."/>
            <person name="Lu D."/>
            <person name="Skrede I."/>
            <person name="Drula E."/>
            <person name="Henrissat B."/>
            <person name="Morin E."/>
            <person name="Kohler A."/>
            <person name="Barry K."/>
            <person name="LaButti K."/>
            <person name="Morin E."/>
            <person name="Salamov A."/>
            <person name="Lipzen A."/>
            <person name="Mereny Z."/>
            <person name="Hegedus B."/>
            <person name="Baldrian P."/>
            <person name="Stursova M."/>
            <person name="Weitz H."/>
            <person name="Taylor A."/>
            <person name="Grigoriev I.V."/>
            <person name="Nagy L.G."/>
            <person name="Martin F."/>
            <person name="Kauserud H."/>
        </authorList>
    </citation>
    <scope>NUCLEOTIDE SEQUENCE</scope>
    <source>
        <strain evidence="2">CBHHK188m</strain>
    </source>
</reference>
<comment type="caution">
    <text evidence="2">The sequence shown here is derived from an EMBL/GenBank/DDBJ whole genome shotgun (WGS) entry which is preliminary data.</text>
</comment>
<proteinExistence type="predicted"/>